<keyword evidence="1" id="KW-0547">Nucleotide-binding</keyword>
<gene>
    <name evidence="3" type="ORF">SAMN02745124_00692</name>
</gene>
<dbReference type="Gene3D" id="3.60.21.10">
    <property type="match status" value="1"/>
</dbReference>
<dbReference type="InterPro" id="IPR008334">
    <property type="entry name" value="5'-Nucleotdase_C"/>
</dbReference>
<protein>
    <submittedName>
        <fullName evidence="3">5'-nucleotidase, C-terminal domain</fullName>
    </submittedName>
</protein>
<keyword evidence="4" id="KW-1185">Reference proteome</keyword>
<dbReference type="PRINTS" id="PR01607">
    <property type="entry name" value="APYRASEFAMLY"/>
</dbReference>
<dbReference type="PANTHER" id="PTHR11575:SF24">
    <property type="entry name" value="5'-NUCLEOTIDASE"/>
    <property type="match status" value="1"/>
</dbReference>
<dbReference type="AlphaFoldDB" id="A0A1M5TFH5"/>
<dbReference type="RefSeq" id="WP_073373437.1">
    <property type="nucleotide sequence ID" value="NZ_FQXS01000003.1"/>
</dbReference>
<dbReference type="GO" id="GO:0009166">
    <property type="term" value="P:nucleotide catabolic process"/>
    <property type="evidence" value="ECO:0007669"/>
    <property type="project" value="InterPro"/>
</dbReference>
<dbReference type="OrthoDB" id="9803927at2"/>
<organism evidence="3 4">
    <name type="scientific">Desulfofustis glycolicus DSM 9705</name>
    <dbReference type="NCBI Taxonomy" id="1121409"/>
    <lineage>
        <taxon>Bacteria</taxon>
        <taxon>Pseudomonadati</taxon>
        <taxon>Thermodesulfobacteriota</taxon>
        <taxon>Desulfobulbia</taxon>
        <taxon>Desulfobulbales</taxon>
        <taxon>Desulfocapsaceae</taxon>
        <taxon>Desulfofustis</taxon>
    </lineage>
</organism>
<evidence type="ECO:0000259" key="2">
    <source>
        <dbReference type="Pfam" id="PF02872"/>
    </source>
</evidence>
<evidence type="ECO:0000313" key="3">
    <source>
        <dbReference type="EMBL" id="SHH49517.1"/>
    </source>
</evidence>
<dbReference type="SUPFAM" id="SSF55816">
    <property type="entry name" value="5'-nucleotidase (syn. UDP-sugar hydrolase), C-terminal domain"/>
    <property type="match status" value="1"/>
</dbReference>
<dbReference type="InterPro" id="IPR029052">
    <property type="entry name" value="Metallo-depent_PP-like"/>
</dbReference>
<evidence type="ECO:0000313" key="4">
    <source>
        <dbReference type="Proteomes" id="UP000184139"/>
    </source>
</evidence>
<feature type="domain" description="5'-Nucleotidase C-terminal" evidence="2">
    <location>
        <begin position="295"/>
        <end position="460"/>
    </location>
</feature>
<dbReference type="Pfam" id="PF02872">
    <property type="entry name" value="5_nucleotid_C"/>
    <property type="match status" value="1"/>
</dbReference>
<proteinExistence type="inferred from homology"/>
<dbReference type="Gene3D" id="3.90.780.10">
    <property type="entry name" value="5'-Nucleotidase, C-terminal domain"/>
    <property type="match status" value="1"/>
</dbReference>
<evidence type="ECO:0000256" key="1">
    <source>
        <dbReference type="RuleBase" id="RU362119"/>
    </source>
</evidence>
<reference evidence="3 4" key="1">
    <citation type="submission" date="2016-11" db="EMBL/GenBank/DDBJ databases">
        <authorList>
            <person name="Jaros S."/>
            <person name="Januszkiewicz K."/>
            <person name="Wedrychowicz H."/>
        </authorList>
    </citation>
    <scope>NUCLEOTIDE SEQUENCE [LARGE SCALE GENOMIC DNA]</scope>
    <source>
        <strain evidence="3 4">DSM 9705</strain>
    </source>
</reference>
<dbReference type="InterPro" id="IPR036907">
    <property type="entry name" value="5'-Nucleotdase_C_sf"/>
</dbReference>
<dbReference type="Proteomes" id="UP000184139">
    <property type="component" value="Unassembled WGS sequence"/>
</dbReference>
<dbReference type="EMBL" id="FQXS01000003">
    <property type="protein sequence ID" value="SHH49517.1"/>
    <property type="molecule type" value="Genomic_DNA"/>
</dbReference>
<comment type="similarity">
    <text evidence="1">Belongs to the 5'-nucleotidase family.</text>
</comment>
<accession>A0A1M5TFH5</accession>
<sequence length="500" mass="52442">MTIHIVTMSDFLGRLHPFRPFMAGEQAPSERGGIARAATIIKRLQQEGPTLVIPLVAGLDLMGPGLELLGGETEMTALDMAGFVAAVPGIHEFESGPDLAGAVLGSVPFSILAANLEPAHSNLAGTVTAHAVFNSGRTRVGVFGLAMAGPGARLAPDPLFKTRDLIETAQEQVAILRATGCEVIVALTHIGTPSDCQVAARVSGIHAIFGGHSHTPTSRPEIIGSPDGWQTLVTQAGTAGASLGHLSLTLRDGRVDPEKTKWTLVPIDQNVEPDPNVEMYLDRAEAKVQTALTCVVGELAVDADGRRGIVSEGESSLANFVADALRQRAGSDVALISASQLAGDAFWTAGSIDLAAVYRILPFGGALCVFDLTGRDILRVLELSASALTAPDRLTNPLEIRRTSLLHCSGLRVVYRRDGSLGDVVVDSGNGFEPVDPSASYRVAGSSFFTHGGDGYTLLADRPFRAIGLSCTQALADIVRSSVNAIRPSVDGRLQIIGDR</sequence>
<dbReference type="InterPro" id="IPR006179">
    <property type="entry name" value="5_nucleotidase/apyrase"/>
</dbReference>
<dbReference type="PANTHER" id="PTHR11575">
    <property type="entry name" value="5'-NUCLEOTIDASE-RELATED"/>
    <property type="match status" value="1"/>
</dbReference>
<keyword evidence="1" id="KW-0378">Hydrolase</keyword>
<dbReference type="GO" id="GO:0000166">
    <property type="term" value="F:nucleotide binding"/>
    <property type="evidence" value="ECO:0007669"/>
    <property type="project" value="UniProtKB-KW"/>
</dbReference>
<name>A0A1M5TFH5_9BACT</name>
<dbReference type="SUPFAM" id="SSF56300">
    <property type="entry name" value="Metallo-dependent phosphatases"/>
    <property type="match status" value="1"/>
</dbReference>
<dbReference type="GO" id="GO:0016787">
    <property type="term" value="F:hydrolase activity"/>
    <property type="evidence" value="ECO:0007669"/>
    <property type="project" value="UniProtKB-KW"/>
</dbReference>
<dbReference type="STRING" id="1121409.SAMN02745124_00692"/>